<dbReference type="Gene3D" id="3.30.1380.10">
    <property type="match status" value="1"/>
</dbReference>
<dbReference type="EMBL" id="JAUQYP010000002">
    <property type="protein sequence ID" value="MDO8108579.1"/>
    <property type="molecule type" value="Genomic_DNA"/>
</dbReference>
<dbReference type="SUPFAM" id="SSF55166">
    <property type="entry name" value="Hedgehog/DD-peptidase"/>
    <property type="match status" value="1"/>
</dbReference>
<organism evidence="2 3">
    <name type="scientific">Actinotalea lenta</name>
    <dbReference type="NCBI Taxonomy" id="3064654"/>
    <lineage>
        <taxon>Bacteria</taxon>
        <taxon>Bacillati</taxon>
        <taxon>Actinomycetota</taxon>
        <taxon>Actinomycetes</taxon>
        <taxon>Micrococcales</taxon>
        <taxon>Cellulomonadaceae</taxon>
        <taxon>Actinotalea</taxon>
    </lineage>
</organism>
<evidence type="ECO:0000313" key="2">
    <source>
        <dbReference type="EMBL" id="MDO8108579.1"/>
    </source>
</evidence>
<dbReference type="Pfam" id="PF13539">
    <property type="entry name" value="Peptidase_M15_4"/>
    <property type="match status" value="1"/>
</dbReference>
<comment type="caution">
    <text evidence="2">The sequence shown here is derived from an EMBL/GenBank/DDBJ whole genome shotgun (WGS) entry which is preliminary data.</text>
</comment>
<keyword evidence="3" id="KW-1185">Reference proteome</keyword>
<sequence>MPLSDLRYLRVPYRDPAGVTRTGELAVHADVARDITDVFVELWELGYPITSMRLVDDFGGDDDASMAADNTSGFNCRIVTGGWTWSEHAYGLALDLNPVENPYVRDGRVAPPAALAYMDRPDVPGVLHANDPVVAAFAAIGWTWGGSWRGSVVDYQHFSLRGR</sequence>
<evidence type="ECO:0000313" key="3">
    <source>
        <dbReference type="Proteomes" id="UP001232536"/>
    </source>
</evidence>
<accession>A0ABT9DDS6</accession>
<evidence type="ECO:0000259" key="1">
    <source>
        <dbReference type="Pfam" id="PF13539"/>
    </source>
</evidence>
<dbReference type="InterPro" id="IPR039561">
    <property type="entry name" value="Peptidase_M15C"/>
</dbReference>
<protein>
    <submittedName>
        <fullName evidence="2">M15 family metallopeptidase</fullName>
    </submittedName>
</protein>
<proteinExistence type="predicted"/>
<feature type="domain" description="Peptidase M15C" evidence="1">
    <location>
        <begin position="81"/>
        <end position="159"/>
    </location>
</feature>
<reference evidence="2 3" key="1">
    <citation type="submission" date="2023-07" db="EMBL/GenBank/DDBJ databases">
        <title>Description of novel actinomycetes strains, isolated from tidal flat sediment.</title>
        <authorList>
            <person name="Lu C."/>
        </authorList>
    </citation>
    <scope>NUCLEOTIDE SEQUENCE [LARGE SCALE GENOMIC DNA]</scope>
    <source>
        <strain evidence="2 3">SYSU T00b441</strain>
    </source>
</reference>
<dbReference type="InterPro" id="IPR009045">
    <property type="entry name" value="Zn_M74/Hedgehog-like"/>
</dbReference>
<name>A0ABT9DDS6_9CELL</name>
<gene>
    <name evidence="2" type="ORF">Q6348_15380</name>
</gene>
<dbReference type="Proteomes" id="UP001232536">
    <property type="component" value="Unassembled WGS sequence"/>
</dbReference>
<dbReference type="RefSeq" id="WP_304602271.1">
    <property type="nucleotide sequence ID" value="NZ_JAUQYO010000001.1"/>
</dbReference>